<dbReference type="InterPro" id="IPR008271">
    <property type="entry name" value="Ser/Thr_kinase_AS"/>
</dbReference>
<dbReference type="InterPro" id="IPR000719">
    <property type="entry name" value="Prot_kinase_dom"/>
</dbReference>
<keyword evidence="2" id="KW-0067">ATP-binding</keyword>
<dbReference type="InterPro" id="IPR001245">
    <property type="entry name" value="Ser-Thr/Tyr_kinase_cat_dom"/>
</dbReference>
<dbReference type="SUPFAM" id="SSF56112">
    <property type="entry name" value="Protein kinase-like (PK-like)"/>
    <property type="match status" value="1"/>
</dbReference>
<name>A0ABQ8IH29_9ROSI</name>
<reference evidence="6 7" key="1">
    <citation type="submission" date="2021-02" db="EMBL/GenBank/DDBJ databases">
        <title>Plant Genome Project.</title>
        <authorList>
            <person name="Zhang R.-G."/>
        </authorList>
    </citation>
    <scope>NUCLEOTIDE SEQUENCE [LARGE SCALE GENOMIC DNA]</scope>
    <source>
        <tissue evidence="6">Leaves</tissue>
    </source>
</reference>
<keyword evidence="1" id="KW-0547">Nucleotide-binding</keyword>
<organism evidence="6 7">
    <name type="scientific">Xanthoceras sorbifolium</name>
    <dbReference type="NCBI Taxonomy" id="99658"/>
    <lineage>
        <taxon>Eukaryota</taxon>
        <taxon>Viridiplantae</taxon>
        <taxon>Streptophyta</taxon>
        <taxon>Embryophyta</taxon>
        <taxon>Tracheophyta</taxon>
        <taxon>Spermatophyta</taxon>
        <taxon>Magnoliopsida</taxon>
        <taxon>eudicotyledons</taxon>
        <taxon>Gunneridae</taxon>
        <taxon>Pentapetalae</taxon>
        <taxon>rosids</taxon>
        <taxon>malvids</taxon>
        <taxon>Sapindales</taxon>
        <taxon>Sapindaceae</taxon>
        <taxon>Xanthoceroideae</taxon>
        <taxon>Xanthoceras</taxon>
    </lineage>
</organism>
<dbReference type="Gene3D" id="1.10.510.10">
    <property type="entry name" value="Transferase(Phosphotransferase) domain 1"/>
    <property type="match status" value="1"/>
</dbReference>
<dbReference type="InterPro" id="IPR045274">
    <property type="entry name" value="WAK-like"/>
</dbReference>
<dbReference type="PROSITE" id="PS50011">
    <property type="entry name" value="PROTEIN_KINASE_DOM"/>
    <property type="match status" value="1"/>
</dbReference>
<proteinExistence type="predicted"/>
<protein>
    <recommendedName>
        <fullName evidence="5">Protein kinase domain-containing protein</fullName>
    </recommendedName>
</protein>
<evidence type="ECO:0000256" key="1">
    <source>
        <dbReference type="ARBA" id="ARBA00022741"/>
    </source>
</evidence>
<evidence type="ECO:0000256" key="2">
    <source>
        <dbReference type="ARBA" id="ARBA00022840"/>
    </source>
</evidence>
<sequence length="256" mass="29307">MKRRKKIKLKEKFFKQNGGLLLQKQLTSVDSSVDRSKLFNSKELHKATDHFNVNRILGQGGQASLPIYHRDIKSSNILLDDKYIVKVADFRTSRSITIDHTHVTTRVQRTFGYFDPEYFRSSQFTDKSDVYMFGVVLVELLNGQKPIFSMVTEEGRSLTSYFIKAMEENNLYDILDAQVKMGKEEEITAVADLATRCLNLHGKQRPTMKEVAMDFDGIPAPEKGNNVQLNVENFKYESFEATESCNNSTSKSSTYQ</sequence>
<comment type="catalytic activity">
    <reaction evidence="3">
        <text>L-seryl-[protein] + ATP = O-phospho-L-seryl-[protein] + ADP + H(+)</text>
        <dbReference type="Rhea" id="RHEA:17989"/>
        <dbReference type="Rhea" id="RHEA-COMP:9863"/>
        <dbReference type="Rhea" id="RHEA-COMP:11604"/>
        <dbReference type="ChEBI" id="CHEBI:15378"/>
        <dbReference type="ChEBI" id="CHEBI:29999"/>
        <dbReference type="ChEBI" id="CHEBI:30616"/>
        <dbReference type="ChEBI" id="CHEBI:83421"/>
        <dbReference type="ChEBI" id="CHEBI:456216"/>
    </reaction>
</comment>
<comment type="caution">
    <text evidence="6">The sequence shown here is derived from an EMBL/GenBank/DDBJ whole genome shotgun (WGS) entry which is preliminary data.</text>
</comment>
<dbReference type="Proteomes" id="UP000827721">
    <property type="component" value="Unassembled WGS sequence"/>
</dbReference>
<dbReference type="PROSITE" id="PS00108">
    <property type="entry name" value="PROTEIN_KINASE_ST"/>
    <property type="match status" value="1"/>
</dbReference>
<dbReference type="InterPro" id="IPR011009">
    <property type="entry name" value="Kinase-like_dom_sf"/>
</dbReference>
<dbReference type="EMBL" id="JAFEMO010000002">
    <property type="protein sequence ID" value="KAH7575923.1"/>
    <property type="molecule type" value="Genomic_DNA"/>
</dbReference>
<gene>
    <name evidence="6" type="ORF">JRO89_XS02G0254100</name>
</gene>
<evidence type="ECO:0000256" key="3">
    <source>
        <dbReference type="ARBA" id="ARBA00047558"/>
    </source>
</evidence>
<evidence type="ECO:0000313" key="6">
    <source>
        <dbReference type="EMBL" id="KAH7575923.1"/>
    </source>
</evidence>
<evidence type="ECO:0000313" key="7">
    <source>
        <dbReference type="Proteomes" id="UP000827721"/>
    </source>
</evidence>
<feature type="domain" description="Protein kinase" evidence="5">
    <location>
        <begin position="1"/>
        <end position="216"/>
    </location>
</feature>
<accession>A0ABQ8IH29</accession>
<evidence type="ECO:0000259" key="5">
    <source>
        <dbReference type="PROSITE" id="PS50011"/>
    </source>
</evidence>
<dbReference type="PANTHER" id="PTHR27005">
    <property type="entry name" value="WALL-ASSOCIATED RECEPTOR KINASE-LIKE 21"/>
    <property type="match status" value="1"/>
</dbReference>
<comment type="catalytic activity">
    <reaction evidence="4">
        <text>L-threonyl-[protein] + ATP = O-phospho-L-threonyl-[protein] + ADP + H(+)</text>
        <dbReference type="Rhea" id="RHEA:46608"/>
        <dbReference type="Rhea" id="RHEA-COMP:11060"/>
        <dbReference type="Rhea" id="RHEA-COMP:11605"/>
        <dbReference type="ChEBI" id="CHEBI:15378"/>
        <dbReference type="ChEBI" id="CHEBI:30013"/>
        <dbReference type="ChEBI" id="CHEBI:30616"/>
        <dbReference type="ChEBI" id="CHEBI:61977"/>
        <dbReference type="ChEBI" id="CHEBI:456216"/>
    </reaction>
</comment>
<dbReference type="SMART" id="SM00220">
    <property type="entry name" value="S_TKc"/>
    <property type="match status" value="1"/>
</dbReference>
<keyword evidence="7" id="KW-1185">Reference proteome</keyword>
<dbReference type="Pfam" id="PF07714">
    <property type="entry name" value="PK_Tyr_Ser-Thr"/>
    <property type="match status" value="1"/>
</dbReference>
<evidence type="ECO:0000256" key="4">
    <source>
        <dbReference type="ARBA" id="ARBA00047951"/>
    </source>
</evidence>
<dbReference type="PANTHER" id="PTHR27005:SF515">
    <property type="entry name" value="WALL-ASSOCIATED RECEPTOR KINASE-LIKE 10-RELATED"/>
    <property type="match status" value="1"/>
</dbReference>